<feature type="compositionally biased region" description="Low complexity" evidence="1">
    <location>
        <begin position="33"/>
        <end position="43"/>
    </location>
</feature>
<protein>
    <submittedName>
        <fullName evidence="2">Uncharacterized protein</fullName>
    </submittedName>
</protein>
<dbReference type="EMBL" id="GU474896">
    <property type="protein sequence ID" value="ADI18678.1"/>
    <property type="molecule type" value="Genomic_DNA"/>
</dbReference>
<accession>E0XW87</accession>
<name>E0XW87_9BACT</name>
<sequence length="122" mass="12644">MPSRFGCPHAVALGAWPLTDTVVSCRSTMTVASTITTPSASSSRRLISVPPETTARQHGSQLLVQAPPSASRSPPVHSSNKLKYTGAAPRGQGTSGGHSSSGQRPSDMERLINPLDGNPVLS</sequence>
<feature type="compositionally biased region" description="Polar residues" evidence="1">
    <location>
        <begin position="54"/>
        <end position="82"/>
    </location>
</feature>
<organism evidence="2">
    <name type="scientific">uncultured Acidobacteria bacterium HF4000_26D02</name>
    <dbReference type="NCBI Taxonomy" id="710731"/>
    <lineage>
        <taxon>Bacteria</taxon>
        <taxon>Pseudomonadati</taxon>
        <taxon>Acidobacteriota</taxon>
        <taxon>environmental samples</taxon>
    </lineage>
</organism>
<evidence type="ECO:0000313" key="2">
    <source>
        <dbReference type="EMBL" id="ADI18678.1"/>
    </source>
</evidence>
<feature type="region of interest" description="Disordered" evidence="1">
    <location>
        <begin position="33"/>
        <end position="122"/>
    </location>
</feature>
<evidence type="ECO:0000256" key="1">
    <source>
        <dbReference type="SAM" id="MobiDB-lite"/>
    </source>
</evidence>
<reference evidence="2" key="1">
    <citation type="journal article" date="2011" name="Environ. Microbiol.">
        <title>Time-series analyses of Monterey Bay coastal microbial picoplankton using a 'genome proxy' microarray.</title>
        <authorList>
            <person name="Rich V.I."/>
            <person name="Pham V.D."/>
            <person name="Eppley J."/>
            <person name="Shi Y."/>
            <person name="DeLong E.F."/>
        </authorList>
    </citation>
    <scope>NUCLEOTIDE SEQUENCE</scope>
</reference>
<proteinExistence type="predicted"/>
<dbReference type="AlphaFoldDB" id="E0XW87"/>